<proteinExistence type="predicted"/>
<evidence type="ECO:0000313" key="1">
    <source>
        <dbReference type="EMBL" id="MBR1136504.1"/>
    </source>
</evidence>
<dbReference type="Proteomes" id="UP001314635">
    <property type="component" value="Unassembled WGS sequence"/>
</dbReference>
<keyword evidence="2" id="KW-1185">Reference proteome</keyword>
<evidence type="ECO:0000313" key="2">
    <source>
        <dbReference type="Proteomes" id="UP001314635"/>
    </source>
</evidence>
<gene>
    <name evidence="1" type="ORF">JQ619_12075</name>
</gene>
<dbReference type="RefSeq" id="WP_012041876.1">
    <property type="nucleotide sequence ID" value="NZ_JAFCLK010000010.1"/>
</dbReference>
<reference evidence="2" key="1">
    <citation type="journal article" date="2021" name="ISME J.">
        <title>Evolutionary origin and ecological implication of a unique nif island in free-living Bradyrhizobium lineages.</title>
        <authorList>
            <person name="Tao J."/>
        </authorList>
    </citation>
    <scope>NUCLEOTIDE SEQUENCE [LARGE SCALE GENOMIC DNA]</scope>
    <source>
        <strain evidence="2">SZCCT0094</strain>
    </source>
</reference>
<accession>A0ABS5G5A5</accession>
<sequence length="72" mass="7988">MTDGTRRRGAFLSRSVNDLNFSRECLRLAAEFTQLARDSLDPELQTHCLRMAAFWTDRAAGTPGDGSDDPAQ</sequence>
<dbReference type="EMBL" id="JAFCLK010000010">
    <property type="protein sequence ID" value="MBR1136504.1"/>
    <property type="molecule type" value="Genomic_DNA"/>
</dbReference>
<protein>
    <submittedName>
        <fullName evidence="1">Uncharacterized protein</fullName>
    </submittedName>
</protein>
<comment type="caution">
    <text evidence="1">The sequence shown here is derived from an EMBL/GenBank/DDBJ whole genome shotgun (WGS) entry which is preliminary data.</text>
</comment>
<organism evidence="1 2">
    <name type="scientific">Bradyrhizobium denitrificans</name>
    <dbReference type="NCBI Taxonomy" id="2734912"/>
    <lineage>
        <taxon>Bacteria</taxon>
        <taxon>Pseudomonadati</taxon>
        <taxon>Pseudomonadota</taxon>
        <taxon>Alphaproteobacteria</taxon>
        <taxon>Hyphomicrobiales</taxon>
        <taxon>Nitrobacteraceae</taxon>
        <taxon>Bradyrhizobium</taxon>
    </lineage>
</organism>
<name>A0ABS5G5A5_9BRAD</name>